<evidence type="ECO:0000313" key="3">
    <source>
        <dbReference type="Proteomes" id="UP000054485"/>
    </source>
</evidence>
<reference evidence="2 3" key="1">
    <citation type="submission" date="2014-04" db="EMBL/GenBank/DDBJ databases">
        <authorList>
            <consortium name="DOE Joint Genome Institute"/>
            <person name="Kuo A."/>
            <person name="Ruytinx J."/>
            <person name="Rineau F."/>
            <person name="Colpaert J."/>
            <person name="Kohler A."/>
            <person name="Nagy L.G."/>
            <person name="Floudas D."/>
            <person name="Copeland A."/>
            <person name="Barry K.W."/>
            <person name="Cichocki N."/>
            <person name="Veneault-Fourrey C."/>
            <person name="LaButti K."/>
            <person name="Lindquist E.A."/>
            <person name="Lipzen A."/>
            <person name="Lundell T."/>
            <person name="Morin E."/>
            <person name="Murat C."/>
            <person name="Sun H."/>
            <person name="Tunlid A."/>
            <person name="Henrissat B."/>
            <person name="Grigoriev I.V."/>
            <person name="Hibbett D.S."/>
            <person name="Martin F."/>
            <person name="Nordberg H.P."/>
            <person name="Cantor M.N."/>
            <person name="Hua S.X."/>
        </authorList>
    </citation>
    <scope>NUCLEOTIDE SEQUENCE [LARGE SCALE GENOMIC DNA]</scope>
    <source>
        <strain evidence="2 3">UH-Slu-Lm8-n1</strain>
    </source>
</reference>
<gene>
    <name evidence="2" type="ORF">CY34DRAFT_108665</name>
</gene>
<keyword evidence="3" id="KW-1185">Reference proteome</keyword>
<dbReference type="OrthoDB" id="423283at2759"/>
<dbReference type="HOGENOM" id="CLU_479111_0_0_1"/>
<evidence type="ECO:0000256" key="1">
    <source>
        <dbReference type="SAM" id="MobiDB-lite"/>
    </source>
</evidence>
<evidence type="ECO:0000313" key="2">
    <source>
        <dbReference type="EMBL" id="KIK38454.1"/>
    </source>
</evidence>
<proteinExistence type="predicted"/>
<dbReference type="InParanoid" id="A0A0D0AK06"/>
<dbReference type="EMBL" id="KN835392">
    <property type="protein sequence ID" value="KIK38454.1"/>
    <property type="molecule type" value="Genomic_DNA"/>
</dbReference>
<feature type="region of interest" description="Disordered" evidence="1">
    <location>
        <begin position="152"/>
        <end position="171"/>
    </location>
</feature>
<sequence length="569" mass="63840">MTMTSILLQTRPCPLLMHEMRRKLGPVPSSSMWQGIYTVKFKKVNGPPPSQEARADTSASKIRSLSPIISSLPDDAPHAEILRLLCVLHRLNAAEAQRPARSLDRRALSETTFINNKLSAKLTRQLEEPMIVVSGKTSKAAVRTARGEMRESGFSDGCSARRSGRGTKTNAHPPRCWPICGKGMLVSRIIDLSVNKVFVKLVLGEEVPLIIESLCVISVGKMAYFGPAEHARYEPQDRQTTADFLVTDARQGPGGGELDEKTKKKIAKEQEMIKQVAKELERREKQASKDAGETGSSKTDVTNQLWTTRYTPQSLKEIRGNKGQARQPEMRFNQPGASLFRANIKKAIGTLDLSRRQRQRFQLPYGPTDDVKLRFAGHVVAVVERMPGQRFYGTLRILRQNVMDLTEPGIYALAASGFGPASSRNPPEAPIQASKPDLHRCMGAETLKPIFSLQRAGMSSRLSGDRDSLEPKFVSHNTMRGLSCGETELLVCYTSHNNVEHKIFAFKHKFKALGCHFRVRDRHVPSWITAHEEHEPDIFLWYLPYRLSSQRQPRMHKSFWVTLAVLRAV</sequence>
<dbReference type="Proteomes" id="UP000054485">
    <property type="component" value="Unassembled WGS sequence"/>
</dbReference>
<organism evidence="2 3">
    <name type="scientific">Suillus luteus UH-Slu-Lm8-n1</name>
    <dbReference type="NCBI Taxonomy" id="930992"/>
    <lineage>
        <taxon>Eukaryota</taxon>
        <taxon>Fungi</taxon>
        <taxon>Dikarya</taxon>
        <taxon>Basidiomycota</taxon>
        <taxon>Agaricomycotina</taxon>
        <taxon>Agaricomycetes</taxon>
        <taxon>Agaricomycetidae</taxon>
        <taxon>Boletales</taxon>
        <taxon>Suillineae</taxon>
        <taxon>Suillaceae</taxon>
        <taxon>Suillus</taxon>
    </lineage>
</organism>
<feature type="compositionally biased region" description="Polar residues" evidence="1">
    <location>
        <begin position="294"/>
        <end position="305"/>
    </location>
</feature>
<dbReference type="AlphaFoldDB" id="A0A0D0AK06"/>
<protein>
    <submittedName>
        <fullName evidence="2">Unplaced genomic scaffold CY34scaffold_261, whole genome shotgun sequence</fullName>
    </submittedName>
</protein>
<accession>A0A0D0AK06</accession>
<name>A0A0D0AK06_9AGAM</name>
<feature type="compositionally biased region" description="Basic and acidic residues" evidence="1">
    <location>
        <begin position="280"/>
        <end position="292"/>
    </location>
</feature>
<feature type="region of interest" description="Disordered" evidence="1">
    <location>
        <begin position="280"/>
        <end position="305"/>
    </location>
</feature>
<reference evidence="3" key="2">
    <citation type="submission" date="2015-01" db="EMBL/GenBank/DDBJ databases">
        <title>Evolutionary Origins and Diversification of the Mycorrhizal Mutualists.</title>
        <authorList>
            <consortium name="DOE Joint Genome Institute"/>
            <consortium name="Mycorrhizal Genomics Consortium"/>
            <person name="Kohler A."/>
            <person name="Kuo A."/>
            <person name="Nagy L.G."/>
            <person name="Floudas D."/>
            <person name="Copeland A."/>
            <person name="Barry K.W."/>
            <person name="Cichocki N."/>
            <person name="Veneault-Fourrey C."/>
            <person name="LaButti K."/>
            <person name="Lindquist E.A."/>
            <person name="Lipzen A."/>
            <person name="Lundell T."/>
            <person name="Morin E."/>
            <person name="Murat C."/>
            <person name="Riley R."/>
            <person name="Ohm R."/>
            <person name="Sun H."/>
            <person name="Tunlid A."/>
            <person name="Henrissat B."/>
            <person name="Grigoriev I.V."/>
            <person name="Hibbett D.S."/>
            <person name="Martin F."/>
        </authorList>
    </citation>
    <scope>NUCLEOTIDE SEQUENCE [LARGE SCALE GENOMIC DNA]</scope>
    <source>
        <strain evidence="3">UH-Slu-Lm8-n1</strain>
    </source>
</reference>